<keyword evidence="3" id="KW-1185">Reference proteome</keyword>
<comment type="caution">
    <text evidence="2">The sequence shown here is derived from an EMBL/GenBank/DDBJ whole genome shotgun (WGS) entry which is preliminary data.</text>
</comment>
<dbReference type="AlphaFoldDB" id="A0A7W6P1A2"/>
<feature type="region of interest" description="Disordered" evidence="1">
    <location>
        <begin position="1"/>
        <end position="21"/>
    </location>
</feature>
<organism evidence="2 3">
    <name type="scientific">Allorhizobium borbori</name>
    <dbReference type="NCBI Taxonomy" id="485907"/>
    <lineage>
        <taxon>Bacteria</taxon>
        <taxon>Pseudomonadati</taxon>
        <taxon>Pseudomonadota</taxon>
        <taxon>Alphaproteobacteria</taxon>
        <taxon>Hyphomicrobiales</taxon>
        <taxon>Rhizobiaceae</taxon>
        <taxon>Rhizobium/Agrobacterium group</taxon>
        <taxon>Allorhizobium</taxon>
    </lineage>
</organism>
<dbReference type="EMBL" id="JACIDU010000007">
    <property type="protein sequence ID" value="MBB4103582.1"/>
    <property type="molecule type" value="Genomic_DNA"/>
</dbReference>
<dbReference type="RefSeq" id="WP_183792240.1">
    <property type="nucleotide sequence ID" value="NZ_JACIDU010000007.1"/>
</dbReference>
<reference evidence="2 3" key="1">
    <citation type="submission" date="2020-08" db="EMBL/GenBank/DDBJ databases">
        <title>Genomic Encyclopedia of Type Strains, Phase IV (KMG-IV): sequencing the most valuable type-strain genomes for metagenomic binning, comparative biology and taxonomic classification.</title>
        <authorList>
            <person name="Goeker M."/>
        </authorList>
    </citation>
    <scope>NUCLEOTIDE SEQUENCE [LARGE SCALE GENOMIC DNA]</scope>
    <source>
        <strain evidence="2 3">DSM 26385</strain>
    </source>
</reference>
<accession>A0A7W6P1A2</accession>
<name>A0A7W6P1A2_9HYPH</name>
<proteinExistence type="predicted"/>
<sequence length="307" mass="31056">MAKNNVGQWDTTPANNTDVGGISIEGTAPVSNFDGALRTIMAQIKDGTGVPADLLDGQHGTYYRNAGNLNAGTVPADRLAGGSYSFSALKIEGAIPRIDLLDSDAADFYIRVDSGVFSVLTDRDSSGTWETPHPLQLDNSSGEGTLYGDKIWTAGNDGAGSGLAADTVDGVHLSGLVQTSRTITAGNGLTGLGDMSADRSVAVGAGTGITVGTSTVSVDTTVWRDGNLPTAAQIGGIIAGLTQGAIGSYATVIKKTAGTINPGSTVAGTDLYWSNSDDSAAIGIDVGTWRAVGVITNTASATALRIS</sequence>
<feature type="compositionally biased region" description="Polar residues" evidence="1">
    <location>
        <begin position="1"/>
        <end position="18"/>
    </location>
</feature>
<protein>
    <submittedName>
        <fullName evidence="2">Uncharacterized protein</fullName>
    </submittedName>
</protein>
<evidence type="ECO:0000313" key="2">
    <source>
        <dbReference type="EMBL" id="MBB4103582.1"/>
    </source>
</evidence>
<dbReference type="Proteomes" id="UP000584824">
    <property type="component" value="Unassembled WGS sequence"/>
</dbReference>
<evidence type="ECO:0000313" key="3">
    <source>
        <dbReference type="Proteomes" id="UP000584824"/>
    </source>
</evidence>
<evidence type="ECO:0000256" key="1">
    <source>
        <dbReference type="SAM" id="MobiDB-lite"/>
    </source>
</evidence>
<gene>
    <name evidence="2" type="ORF">GGQ66_002140</name>
</gene>